<dbReference type="EMBL" id="BPMK01000001">
    <property type="protein sequence ID" value="GIZ50021.1"/>
    <property type="molecule type" value="Genomic_DNA"/>
</dbReference>
<dbReference type="InterPro" id="IPR018968">
    <property type="entry name" value="Phasin"/>
</dbReference>
<dbReference type="NCBIfam" id="TIGR01841">
    <property type="entry name" value="phasin"/>
    <property type="match status" value="1"/>
</dbReference>
<dbReference type="Proteomes" id="UP000887222">
    <property type="component" value="Unassembled WGS sequence"/>
</dbReference>
<dbReference type="InterPro" id="IPR010127">
    <property type="entry name" value="Phasin_subfam-1"/>
</dbReference>
<keyword evidence="3" id="KW-1185">Reference proteome</keyword>
<evidence type="ECO:0000313" key="2">
    <source>
        <dbReference type="EMBL" id="GIZ50021.1"/>
    </source>
</evidence>
<dbReference type="RefSeq" id="WP_220806213.1">
    <property type="nucleotide sequence ID" value="NZ_BPMK01000001.1"/>
</dbReference>
<protein>
    <recommendedName>
        <fullName evidence="1">Phasin domain-containing protein</fullName>
    </recommendedName>
</protein>
<sequence length="187" mass="19817">MFLNKDQISETARSNFESQISLYADFTSKALENLEKLVTLNLTASRASLEEAASATRQILGAKDPQELMSLVAAQARPNIDKAVSYGGHLVNIAASMQTEMGKLAEAQVSRFGQRFNGIVEEAARNAPTGDNMAAFFKSALDKANSNYEQFARGTRQATEAFTGTAASTAAPVAAQAASTVSSTVKA</sequence>
<comment type="caution">
    <text evidence="2">The sequence shown here is derived from an EMBL/GenBank/DDBJ whole genome shotgun (WGS) entry which is preliminary data.</text>
</comment>
<evidence type="ECO:0000313" key="3">
    <source>
        <dbReference type="Proteomes" id="UP000887222"/>
    </source>
</evidence>
<reference evidence="2 3" key="1">
    <citation type="journal article" date="2022" name="Int. J. Syst. Evol. Microbiol.">
        <title>Noviherbaspirillum aridicola sp. nov., isolated from an arid soil in Pakistan.</title>
        <authorList>
            <person name="Khan I.U."/>
            <person name="Saqib M."/>
            <person name="Amin A."/>
            <person name="Hussain F."/>
            <person name="Li L."/>
            <person name="Liu Y.H."/>
            <person name="Fang B.Z."/>
            <person name="Ahmed I."/>
            <person name="Li W.J."/>
        </authorList>
    </citation>
    <scope>NUCLEOTIDE SEQUENCE [LARGE SCALE GENOMIC DNA]</scope>
    <source>
        <strain evidence="2 3">NCCP-691</strain>
    </source>
</reference>
<accession>A0ABQ4PYY0</accession>
<proteinExistence type="predicted"/>
<evidence type="ECO:0000259" key="1">
    <source>
        <dbReference type="Pfam" id="PF09361"/>
    </source>
</evidence>
<gene>
    <name evidence="2" type="ORF">NCCP691_00350</name>
</gene>
<feature type="domain" description="Phasin" evidence="1">
    <location>
        <begin position="7"/>
        <end position="109"/>
    </location>
</feature>
<organism evidence="2 3">
    <name type="scientific">Noviherbaspirillum aridicola</name>
    <dbReference type="NCBI Taxonomy" id="2849687"/>
    <lineage>
        <taxon>Bacteria</taxon>
        <taxon>Pseudomonadati</taxon>
        <taxon>Pseudomonadota</taxon>
        <taxon>Betaproteobacteria</taxon>
        <taxon>Burkholderiales</taxon>
        <taxon>Oxalobacteraceae</taxon>
        <taxon>Noviherbaspirillum</taxon>
    </lineage>
</organism>
<name>A0ABQ4PYY0_9BURK</name>
<dbReference type="Pfam" id="PF09361">
    <property type="entry name" value="Phasin_2"/>
    <property type="match status" value="1"/>
</dbReference>